<evidence type="ECO:0000256" key="7">
    <source>
        <dbReference type="SAM" id="MobiDB-lite"/>
    </source>
</evidence>
<feature type="domain" description="DNA2/NAM7 helicase helicase" evidence="8">
    <location>
        <begin position="791"/>
        <end position="850"/>
    </location>
</feature>
<evidence type="ECO:0000256" key="4">
    <source>
        <dbReference type="ARBA" id="ARBA00022806"/>
    </source>
</evidence>
<dbReference type="GO" id="GO:0005524">
    <property type="term" value="F:ATP binding"/>
    <property type="evidence" value="ECO:0007669"/>
    <property type="project" value="UniProtKB-KW"/>
</dbReference>
<keyword evidence="5" id="KW-0067">ATP-binding</keyword>
<evidence type="ECO:0000313" key="11">
    <source>
        <dbReference type="Proteomes" id="UP000290253"/>
    </source>
</evidence>
<dbReference type="AlphaFoldDB" id="A0A4Q1S945"/>
<keyword evidence="6" id="KW-0175">Coiled coil</keyword>
<proteinExistence type="inferred from homology"/>
<evidence type="ECO:0000259" key="9">
    <source>
        <dbReference type="Pfam" id="PF13087"/>
    </source>
</evidence>
<dbReference type="OrthoDB" id="9757917at2"/>
<dbReference type="InterPro" id="IPR050534">
    <property type="entry name" value="Coronavir_polyprotein_1ab"/>
</dbReference>
<keyword evidence="11" id="KW-1185">Reference proteome</keyword>
<comment type="caution">
    <text evidence="10">The sequence shown here is derived from an EMBL/GenBank/DDBJ whole genome shotgun (WGS) entry which is preliminary data.</text>
</comment>
<feature type="region of interest" description="Disordered" evidence="7">
    <location>
        <begin position="1"/>
        <end position="28"/>
    </location>
</feature>
<organism evidence="10 11">
    <name type="scientific">Silvibacterium dinghuense</name>
    <dbReference type="NCBI Taxonomy" id="1560006"/>
    <lineage>
        <taxon>Bacteria</taxon>
        <taxon>Pseudomonadati</taxon>
        <taxon>Acidobacteriota</taxon>
        <taxon>Terriglobia</taxon>
        <taxon>Terriglobales</taxon>
        <taxon>Acidobacteriaceae</taxon>
        <taxon>Silvibacterium</taxon>
    </lineage>
</organism>
<keyword evidence="4 10" id="KW-0347">Helicase</keyword>
<dbReference type="EMBL" id="SDMK01000005">
    <property type="protein sequence ID" value="RXS93461.1"/>
    <property type="molecule type" value="Genomic_DNA"/>
</dbReference>
<dbReference type="Gene3D" id="3.40.50.300">
    <property type="entry name" value="P-loop containing nucleotide triphosphate hydrolases"/>
    <property type="match status" value="2"/>
</dbReference>
<dbReference type="GO" id="GO:0003678">
    <property type="term" value="F:DNA helicase activity"/>
    <property type="evidence" value="ECO:0007669"/>
    <property type="project" value="UniProtKB-ARBA"/>
</dbReference>
<dbReference type="PANTHER" id="PTHR43788:SF8">
    <property type="entry name" value="DNA-BINDING PROTEIN SMUBP-2"/>
    <property type="match status" value="1"/>
</dbReference>
<feature type="domain" description="DNA2/NAM7 helicase-like C-terminal" evidence="9">
    <location>
        <begin position="941"/>
        <end position="1077"/>
    </location>
</feature>
<dbReference type="Pfam" id="PF13087">
    <property type="entry name" value="AAA_12"/>
    <property type="match status" value="1"/>
</dbReference>
<evidence type="ECO:0000259" key="8">
    <source>
        <dbReference type="Pfam" id="PF13086"/>
    </source>
</evidence>
<dbReference type="InterPro" id="IPR027417">
    <property type="entry name" value="P-loop_NTPase"/>
</dbReference>
<evidence type="ECO:0000313" key="10">
    <source>
        <dbReference type="EMBL" id="RXS93461.1"/>
    </source>
</evidence>
<protein>
    <submittedName>
        <fullName evidence="10">Helicase</fullName>
    </submittedName>
</protein>
<dbReference type="Proteomes" id="UP000290253">
    <property type="component" value="Unassembled WGS sequence"/>
</dbReference>
<dbReference type="InterPro" id="IPR041677">
    <property type="entry name" value="DNA2/NAM7_AAA_11"/>
</dbReference>
<reference evidence="10 11" key="1">
    <citation type="journal article" date="2016" name="Int. J. Syst. Evol. Microbiol.">
        <title>Acidipila dinghuensis sp. nov., an acidobacterium isolated from forest soil.</title>
        <authorList>
            <person name="Jiang Y.W."/>
            <person name="Wang J."/>
            <person name="Chen M.H."/>
            <person name="Lv Y.Y."/>
            <person name="Qiu L.H."/>
        </authorList>
    </citation>
    <scope>NUCLEOTIDE SEQUENCE [LARGE SCALE GENOMIC DNA]</scope>
    <source>
        <strain evidence="10 11">DHOF10</strain>
    </source>
</reference>
<evidence type="ECO:0000256" key="3">
    <source>
        <dbReference type="ARBA" id="ARBA00022801"/>
    </source>
</evidence>
<evidence type="ECO:0000256" key="1">
    <source>
        <dbReference type="ARBA" id="ARBA00007913"/>
    </source>
</evidence>
<dbReference type="InterPro" id="IPR041679">
    <property type="entry name" value="DNA2/NAM7-like_C"/>
</dbReference>
<dbReference type="GO" id="GO:0016787">
    <property type="term" value="F:hydrolase activity"/>
    <property type="evidence" value="ECO:0007669"/>
    <property type="project" value="UniProtKB-KW"/>
</dbReference>
<evidence type="ECO:0000256" key="6">
    <source>
        <dbReference type="SAM" id="Coils"/>
    </source>
</evidence>
<accession>A0A4Q1S945</accession>
<comment type="similarity">
    <text evidence="1">Belongs to the DNA2/NAM7 helicase family.</text>
</comment>
<dbReference type="SUPFAM" id="SSF52540">
    <property type="entry name" value="P-loop containing nucleoside triphosphate hydrolases"/>
    <property type="match status" value="1"/>
</dbReference>
<evidence type="ECO:0000256" key="5">
    <source>
        <dbReference type="ARBA" id="ARBA00022840"/>
    </source>
</evidence>
<feature type="compositionally biased region" description="Low complexity" evidence="7">
    <location>
        <begin position="10"/>
        <end position="20"/>
    </location>
</feature>
<name>A0A4Q1S945_9BACT</name>
<keyword evidence="2" id="KW-0547">Nucleotide-binding</keyword>
<dbReference type="PANTHER" id="PTHR43788">
    <property type="entry name" value="DNA2/NAM7 HELICASE FAMILY MEMBER"/>
    <property type="match status" value="1"/>
</dbReference>
<dbReference type="Pfam" id="PF13086">
    <property type="entry name" value="AAA_11"/>
    <property type="match status" value="1"/>
</dbReference>
<sequence length="1100" mass="121405">MGSGLRRARPTSPSPASSSTVTGNTKNEPTAILNTWTALEALSPATYNASHDLVYGDRNRVVRFEDGSLPWTTSTKPPPGKQVFYSVILGSMLMDPATEALIRVFGDDEARVRSSKKKAVAAEVLLNRDGIVLAEKAITVSSFPWALPLALQLKLKELGSWPEVEEELQRGLDAIVHRVDSDGKPIPLDIETMERAYQWLVEKCQVPDGLIERPTFVLRHHFPAGSKTQPEALLLNSFFLHDLARVARHIESGTAPTNVLRYLGAVSESNPLDVLKDHALLEGAVAPAKIPAAKWPAGEGRSLVMLQQAAVNLIGQELNGKEGLLAVNGPPGTGKTTLLRDVVAMCVLERAVAMSTFDDPREAFTKTEERVEAGKASFNIYQLDDALKGHEMLVASSNNKAVENVSKELPAEGAVAHSREQLSYFKSISDLVHGPRKQEEEATEESLAPEPVKTWGLIAAVLGNKGNRSAFWKAFWWNEDRGFRTYLKTAMGHSVLIENRDPATGVVEKRTPEVVLREHPPSPQQAKENWSKARTRFLTLKSEIDAELQALEEVRLLCLALGESRCQLAGKERELESLQAERDEFVARVETLREERDQASARHTQASAAWNRHKSLRPGLFARLARTDEAKAWAEEAAVWRRPLDSATRELTALEDDLKKADRARSLAAAKAQVLETDLERERGQLAARSQLISEHRTRLGDRMIDEEKFQEGHVSWNQSTPWVTEAVNAKRENLFIAALALHRAFIDAAASRILHNLGALQASSTGMQKNEERRRLLGNLWSTLFLVVPVLSTTFASVERMLGALPPNTLGWLLIDEAGQATPQAAVGAILRAKRTIAVGDPLQIQPVVSLPERLNADICDFFKVNELDWTAPAASTQTLTDRASRYQSSFEAIAEERRVGLPLLVHRRCQNPMFSISNKIAYAGQMVQVVGPRKLDVEAVLGASTWIDVEGEADSKWSPAEGRAVIDLLTRLASVTRNPDVFVISPFRIVVHEMARSLGSRPDLLRMLSRDGTQWLKDHVGTIHTFQGREADTVILLLGAPAESQNGAREWAAGTPNILNVAVSRARQNLYVVGSWKTWSSVGLASHMSSEFPIRIRS</sequence>
<keyword evidence="3" id="KW-0378">Hydrolase</keyword>
<evidence type="ECO:0000256" key="2">
    <source>
        <dbReference type="ARBA" id="ARBA00022741"/>
    </source>
</evidence>
<feature type="coiled-coil region" evidence="6">
    <location>
        <begin position="561"/>
        <end position="609"/>
    </location>
</feature>
<gene>
    <name evidence="10" type="ORF">ESZ00_19170</name>
</gene>